<accession>A0AAW6ZKP8</accession>
<name>A0AAW6ZKP8_9ACTO</name>
<organism evidence="1 2">
    <name type="scientific">Trueperella bernardiae</name>
    <dbReference type="NCBI Taxonomy" id="59561"/>
    <lineage>
        <taxon>Bacteria</taxon>
        <taxon>Bacillati</taxon>
        <taxon>Actinomycetota</taxon>
        <taxon>Actinomycetes</taxon>
        <taxon>Actinomycetales</taxon>
        <taxon>Actinomycetaceae</taxon>
        <taxon>Trueperella</taxon>
    </lineage>
</organism>
<reference evidence="1" key="1">
    <citation type="submission" date="2023-05" db="EMBL/GenBank/DDBJ databases">
        <title>Genomic Catalog of Human Bladder Bacteria.</title>
        <authorList>
            <person name="Du J."/>
        </authorList>
    </citation>
    <scope>NUCLEOTIDE SEQUENCE</scope>
    <source>
        <strain evidence="1">UMB1304A</strain>
    </source>
</reference>
<protein>
    <submittedName>
        <fullName evidence="1">SatD family protein</fullName>
    </submittedName>
</protein>
<dbReference type="EMBL" id="JASPDQ010000011">
    <property type="protein sequence ID" value="MDK8601971.1"/>
    <property type="molecule type" value="Genomic_DNA"/>
</dbReference>
<dbReference type="Pfam" id="PF16264">
    <property type="entry name" value="SatD"/>
    <property type="match status" value="1"/>
</dbReference>
<sequence>MATIKDKPTRVAVIGDLVNSRAHRAHTHEALMAGLASLPPEAADLAPTVGDEIQGDFPTLGSAIHATHLLRLSMLAHAADIRFGIGVGEIVDIGDGIQDGSAWWHAREGLEAVENLAASPGWAGVRTGSPDIKAALLAGLHLIDAHLSSLKPGVCDSLLGLLRGEANQDTATRLGITASANTQRIKSNNLRPLAAAIQALWEA</sequence>
<gene>
    <name evidence="1" type="ORF">QP858_05800</name>
</gene>
<dbReference type="AlphaFoldDB" id="A0AAW6ZKP8"/>
<proteinExistence type="predicted"/>
<dbReference type="Proteomes" id="UP001225576">
    <property type="component" value="Unassembled WGS sequence"/>
</dbReference>
<dbReference type="InterPro" id="IPR032580">
    <property type="entry name" value="SatD"/>
</dbReference>
<evidence type="ECO:0000313" key="1">
    <source>
        <dbReference type="EMBL" id="MDK8601971.1"/>
    </source>
</evidence>
<comment type="caution">
    <text evidence="1">The sequence shown here is derived from an EMBL/GenBank/DDBJ whole genome shotgun (WGS) entry which is preliminary data.</text>
</comment>
<dbReference type="RefSeq" id="WP_068539416.1">
    <property type="nucleotide sequence ID" value="NZ_JAMQRX010000016.1"/>
</dbReference>
<evidence type="ECO:0000313" key="2">
    <source>
        <dbReference type="Proteomes" id="UP001225576"/>
    </source>
</evidence>